<dbReference type="PANTHER" id="PTHR22911:SF102">
    <property type="entry name" value="MEMBRANE PROTEIN"/>
    <property type="match status" value="1"/>
</dbReference>
<keyword evidence="1" id="KW-1133">Transmembrane helix</keyword>
<protein>
    <submittedName>
        <fullName evidence="3">DMT family transporter</fullName>
    </submittedName>
</protein>
<feature type="transmembrane region" description="Helical" evidence="1">
    <location>
        <begin position="65"/>
        <end position="87"/>
    </location>
</feature>
<organism evidence="3 4">
    <name type="scientific">Roseibium polysiphoniae</name>
    <dbReference type="NCBI Taxonomy" id="2571221"/>
    <lineage>
        <taxon>Bacteria</taxon>
        <taxon>Pseudomonadati</taxon>
        <taxon>Pseudomonadota</taxon>
        <taxon>Alphaproteobacteria</taxon>
        <taxon>Hyphomicrobiales</taxon>
        <taxon>Stappiaceae</taxon>
        <taxon>Roseibium</taxon>
    </lineage>
</organism>
<dbReference type="InterPro" id="IPR000620">
    <property type="entry name" value="EamA_dom"/>
</dbReference>
<feature type="transmembrane region" description="Helical" evidence="1">
    <location>
        <begin position="270"/>
        <end position="290"/>
    </location>
</feature>
<dbReference type="Pfam" id="PF00892">
    <property type="entry name" value="EamA"/>
    <property type="match status" value="2"/>
</dbReference>
<feature type="domain" description="EamA" evidence="2">
    <location>
        <begin position="15"/>
        <end position="139"/>
    </location>
</feature>
<dbReference type="InterPro" id="IPR037185">
    <property type="entry name" value="EmrE-like"/>
</dbReference>
<evidence type="ECO:0000313" key="4">
    <source>
        <dbReference type="Proteomes" id="UP000705379"/>
    </source>
</evidence>
<evidence type="ECO:0000313" key="3">
    <source>
        <dbReference type="EMBL" id="MBS8258867.1"/>
    </source>
</evidence>
<comment type="caution">
    <text evidence="3">The sequence shown here is derived from an EMBL/GenBank/DDBJ whole genome shotgun (WGS) entry which is preliminary data.</text>
</comment>
<proteinExistence type="predicted"/>
<dbReference type="GO" id="GO:0016020">
    <property type="term" value="C:membrane"/>
    <property type="evidence" value="ECO:0007669"/>
    <property type="project" value="InterPro"/>
</dbReference>
<feature type="transmembrane region" description="Helical" evidence="1">
    <location>
        <begin position="152"/>
        <end position="171"/>
    </location>
</feature>
<evidence type="ECO:0000256" key="1">
    <source>
        <dbReference type="SAM" id="Phobius"/>
    </source>
</evidence>
<reference evidence="3" key="2">
    <citation type="journal article" date="2021" name="Microorganisms">
        <title>Bacterial Dimethylsulfoniopropionate Biosynthesis in the East China Sea.</title>
        <authorList>
            <person name="Liu J."/>
            <person name="Zhang Y."/>
            <person name="Liu J."/>
            <person name="Zhong H."/>
            <person name="Williams B.T."/>
            <person name="Zheng Y."/>
            <person name="Curson A.R.J."/>
            <person name="Sun C."/>
            <person name="Sun H."/>
            <person name="Song D."/>
            <person name="Wagner Mackenzie B."/>
            <person name="Bermejo Martinez A."/>
            <person name="Todd J.D."/>
            <person name="Zhang X.H."/>
        </authorList>
    </citation>
    <scope>NUCLEOTIDE SEQUENCE</scope>
    <source>
        <strain evidence="3">AESS21</strain>
    </source>
</reference>
<feature type="transmembrane region" description="Helical" evidence="1">
    <location>
        <begin position="12"/>
        <end position="30"/>
    </location>
</feature>
<sequence length="302" mass="31585">MDTQNLRGGAEMTAAMLISGTIGWFVLQSGEPALQVVFWRCGFGVLALLVVCWALGLFRRSKLTLGLFAWAALGGVAIVLNWALLFASFSKASIAVSTVVYNTQPFMLTAIAMIAFGERPGLRKLGWLAIAFAGVVMIISTRPGSSYISADYGLGIALALGAAALYAAAAAITKKLKGVPPHLIALIQVSVGVLMLTPFMSFAELPQTPSAWASLATLGVVHTGVMYVLLYGAIQKLPTTMVAALSYIYPIAAIVVDMVAFGTALQPIQIVGSAAIILAAAGVSMGWPLLPRFAGRPLQPGE</sequence>
<dbReference type="SUPFAM" id="SSF103481">
    <property type="entry name" value="Multidrug resistance efflux transporter EmrE"/>
    <property type="match status" value="2"/>
</dbReference>
<feature type="transmembrane region" description="Helical" evidence="1">
    <location>
        <begin position="99"/>
        <end position="117"/>
    </location>
</feature>
<feature type="transmembrane region" description="Helical" evidence="1">
    <location>
        <begin position="183"/>
        <end position="203"/>
    </location>
</feature>
<feature type="transmembrane region" description="Helical" evidence="1">
    <location>
        <begin position="124"/>
        <end position="140"/>
    </location>
</feature>
<dbReference type="RefSeq" id="WP_213214605.1">
    <property type="nucleotide sequence ID" value="NZ_QTKU01000001.1"/>
</dbReference>
<feature type="transmembrane region" description="Helical" evidence="1">
    <location>
        <begin position="209"/>
        <end position="230"/>
    </location>
</feature>
<name>A0A944CAF4_9HYPH</name>
<dbReference type="Proteomes" id="UP000705379">
    <property type="component" value="Unassembled WGS sequence"/>
</dbReference>
<keyword evidence="1" id="KW-0472">Membrane</keyword>
<feature type="transmembrane region" description="Helical" evidence="1">
    <location>
        <begin position="242"/>
        <end position="264"/>
    </location>
</feature>
<reference evidence="3" key="1">
    <citation type="submission" date="2018-08" db="EMBL/GenBank/DDBJ databases">
        <authorList>
            <person name="Jin W."/>
            <person name="Wang H."/>
            <person name="Yang Y."/>
            <person name="Li M."/>
            <person name="Liu J."/>
        </authorList>
    </citation>
    <scope>NUCLEOTIDE SEQUENCE</scope>
    <source>
        <strain evidence="3">AESS21</strain>
    </source>
</reference>
<keyword evidence="1" id="KW-0812">Transmembrane</keyword>
<dbReference type="AlphaFoldDB" id="A0A944CAF4"/>
<feature type="transmembrane region" description="Helical" evidence="1">
    <location>
        <begin position="36"/>
        <end position="58"/>
    </location>
</feature>
<evidence type="ECO:0000259" key="2">
    <source>
        <dbReference type="Pfam" id="PF00892"/>
    </source>
</evidence>
<feature type="domain" description="EamA" evidence="2">
    <location>
        <begin position="154"/>
        <end position="284"/>
    </location>
</feature>
<gene>
    <name evidence="3" type="ORF">DYI23_01440</name>
</gene>
<dbReference type="PANTHER" id="PTHR22911">
    <property type="entry name" value="ACYL-MALONYL CONDENSING ENZYME-RELATED"/>
    <property type="match status" value="1"/>
</dbReference>
<accession>A0A944CAF4</accession>
<dbReference type="EMBL" id="QTKU01000001">
    <property type="protein sequence ID" value="MBS8258867.1"/>
    <property type="molecule type" value="Genomic_DNA"/>
</dbReference>